<reference evidence="2" key="1">
    <citation type="submission" date="2024-07" db="EMBL/GenBank/DDBJ databases">
        <authorList>
            <person name="Yu S.T."/>
        </authorList>
    </citation>
    <scope>NUCLEOTIDE SEQUENCE</scope>
    <source>
        <strain evidence="2">R11</strain>
    </source>
</reference>
<name>A0AB39MQZ3_9ACTN</name>
<feature type="region of interest" description="Disordered" evidence="1">
    <location>
        <begin position="1"/>
        <end position="41"/>
    </location>
</feature>
<proteinExistence type="predicted"/>
<accession>A0AB39MQZ3</accession>
<dbReference type="RefSeq" id="WP_369268670.1">
    <property type="nucleotide sequence ID" value="NZ_CP163432.1"/>
</dbReference>
<protein>
    <submittedName>
        <fullName evidence="2">Uncharacterized protein</fullName>
    </submittedName>
</protein>
<dbReference type="EMBL" id="CP163432">
    <property type="protein sequence ID" value="XDQ08210.1"/>
    <property type="molecule type" value="Genomic_DNA"/>
</dbReference>
<feature type="compositionally biased region" description="Basic residues" evidence="1">
    <location>
        <begin position="1"/>
        <end position="11"/>
    </location>
</feature>
<organism evidence="2">
    <name type="scientific">Streptomyces sp. R11</name>
    <dbReference type="NCBI Taxonomy" id="3238625"/>
    <lineage>
        <taxon>Bacteria</taxon>
        <taxon>Bacillati</taxon>
        <taxon>Actinomycetota</taxon>
        <taxon>Actinomycetes</taxon>
        <taxon>Kitasatosporales</taxon>
        <taxon>Streptomycetaceae</taxon>
        <taxon>Streptomyces</taxon>
    </lineage>
</organism>
<gene>
    <name evidence="2" type="ORF">AB5J55_00220</name>
</gene>
<evidence type="ECO:0000313" key="2">
    <source>
        <dbReference type="EMBL" id="XDQ08210.1"/>
    </source>
</evidence>
<evidence type="ECO:0000256" key="1">
    <source>
        <dbReference type="SAM" id="MobiDB-lite"/>
    </source>
</evidence>
<dbReference type="AlphaFoldDB" id="A0AB39MQZ3"/>
<sequence>MTHPSKARRSSVHLPRLTTARALAQRPLDAPEGLSRPQPPS</sequence>